<sequence>MKTAVTVLQEMMMKMGKIPEYECIAQAGPQHQAMFEYRCMANGVTVTAMARSKKEAKQEAARIMLLQLDERGLSVPPPFCRGGAPSHTLGPSTSTSSDQPSSIGPLSSRSYVALLNELCEEYHLPAVEYELTADTGPPHARHFTISARMGMYERLATSTTKKAARQLAAEQLYTYLKENLSRVTKDFVEDEALVRAHEKAMERYVEVREDLGWRPDLGQKIADYHLGLLTHIDSEKLALALEALEACGEQEAERALAGVASALGLSVQRAELAAERGALCVLSLAPAAPAVALAARDAPAAAAAALRYLRRALAATPHPAPHHAPAPLALRTQPWM</sequence>
<feature type="domain" description="DRBM" evidence="4">
    <location>
        <begin position="110"/>
        <end position="178"/>
    </location>
</feature>
<dbReference type="Pfam" id="PF00035">
    <property type="entry name" value="dsrm"/>
    <property type="match status" value="2"/>
</dbReference>
<reference evidence="5 6" key="1">
    <citation type="submission" date="2023-11" db="EMBL/GenBank/DDBJ databases">
        <authorList>
            <person name="Hedman E."/>
            <person name="Englund M."/>
            <person name="Stromberg M."/>
            <person name="Nyberg Akerstrom W."/>
            <person name="Nylinder S."/>
            <person name="Jareborg N."/>
            <person name="Kallberg Y."/>
            <person name="Kronander E."/>
        </authorList>
    </citation>
    <scope>NUCLEOTIDE SEQUENCE [LARGE SCALE GENOMIC DNA]</scope>
</reference>
<keyword evidence="6" id="KW-1185">Reference proteome</keyword>
<dbReference type="GO" id="GO:0005737">
    <property type="term" value="C:cytoplasm"/>
    <property type="evidence" value="ECO:0007669"/>
    <property type="project" value="TreeGrafter"/>
</dbReference>
<dbReference type="Proteomes" id="UP001314205">
    <property type="component" value="Unassembled WGS sequence"/>
</dbReference>
<evidence type="ECO:0000259" key="4">
    <source>
        <dbReference type="PROSITE" id="PS50137"/>
    </source>
</evidence>
<dbReference type="EMBL" id="CAVLGL010000001">
    <property type="protein sequence ID" value="CAK1578881.1"/>
    <property type="molecule type" value="Genomic_DNA"/>
</dbReference>
<dbReference type="GO" id="GO:0070920">
    <property type="term" value="P:regulation of regulatory ncRNA processing"/>
    <property type="evidence" value="ECO:0007669"/>
    <property type="project" value="TreeGrafter"/>
</dbReference>
<organism evidence="5 6">
    <name type="scientific">Parnassius mnemosyne</name>
    <name type="common">clouded apollo</name>
    <dbReference type="NCBI Taxonomy" id="213953"/>
    <lineage>
        <taxon>Eukaryota</taxon>
        <taxon>Metazoa</taxon>
        <taxon>Ecdysozoa</taxon>
        <taxon>Arthropoda</taxon>
        <taxon>Hexapoda</taxon>
        <taxon>Insecta</taxon>
        <taxon>Pterygota</taxon>
        <taxon>Neoptera</taxon>
        <taxon>Endopterygota</taxon>
        <taxon>Lepidoptera</taxon>
        <taxon>Glossata</taxon>
        <taxon>Ditrysia</taxon>
        <taxon>Papilionoidea</taxon>
        <taxon>Papilionidae</taxon>
        <taxon>Parnassiinae</taxon>
        <taxon>Parnassini</taxon>
        <taxon>Parnassius</taxon>
        <taxon>Driopa</taxon>
    </lineage>
</organism>
<dbReference type="Gene3D" id="3.30.160.20">
    <property type="match status" value="2"/>
</dbReference>
<evidence type="ECO:0000313" key="6">
    <source>
        <dbReference type="Proteomes" id="UP001314205"/>
    </source>
</evidence>
<dbReference type="AlphaFoldDB" id="A0AAV1KAY1"/>
<evidence type="ECO:0000256" key="2">
    <source>
        <dbReference type="PROSITE-ProRule" id="PRU00266"/>
    </source>
</evidence>
<feature type="compositionally biased region" description="Low complexity" evidence="3">
    <location>
        <begin position="325"/>
        <end position="336"/>
    </location>
</feature>
<keyword evidence="1 2" id="KW-0694">RNA-binding</keyword>
<dbReference type="InterPro" id="IPR014720">
    <property type="entry name" value="dsRBD_dom"/>
</dbReference>
<dbReference type="GO" id="GO:0005634">
    <property type="term" value="C:nucleus"/>
    <property type="evidence" value="ECO:0007669"/>
    <property type="project" value="TreeGrafter"/>
</dbReference>
<dbReference type="PANTHER" id="PTHR46205:SF3">
    <property type="entry name" value="LOQUACIOUS, ISOFORM B"/>
    <property type="match status" value="1"/>
</dbReference>
<evidence type="ECO:0000313" key="5">
    <source>
        <dbReference type="EMBL" id="CAK1578881.1"/>
    </source>
</evidence>
<name>A0AAV1KAY1_9NEOP</name>
<gene>
    <name evidence="5" type="ORF">PARMNEM_LOCUS912</name>
</gene>
<dbReference type="GO" id="GO:0070578">
    <property type="term" value="C:RISC-loading complex"/>
    <property type="evidence" value="ECO:0007669"/>
    <property type="project" value="TreeGrafter"/>
</dbReference>
<dbReference type="PANTHER" id="PTHR46205">
    <property type="entry name" value="LOQUACIOUS, ISOFORM B"/>
    <property type="match status" value="1"/>
</dbReference>
<accession>A0AAV1KAY1</accession>
<dbReference type="PROSITE" id="PS50137">
    <property type="entry name" value="DS_RBD"/>
    <property type="match status" value="2"/>
</dbReference>
<feature type="compositionally biased region" description="Low complexity" evidence="3">
    <location>
        <begin position="91"/>
        <end position="102"/>
    </location>
</feature>
<dbReference type="SMART" id="SM00358">
    <property type="entry name" value="DSRM"/>
    <property type="match status" value="2"/>
</dbReference>
<dbReference type="GO" id="GO:0035197">
    <property type="term" value="F:siRNA binding"/>
    <property type="evidence" value="ECO:0007669"/>
    <property type="project" value="TreeGrafter"/>
</dbReference>
<evidence type="ECO:0000256" key="1">
    <source>
        <dbReference type="ARBA" id="ARBA00022884"/>
    </source>
</evidence>
<feature type="region of interest" description="Disordered" evidence="3">
    <location>
        <begin position="76"/>
        <end position="104"/>
    </location>
</feature>
<dbReference type="SUPFAM" id="SSF54768">
    <property type="entry name" value="dsRNA-binding domain-like"/>
    <property type="match status" value="2"/>
</dbReference>
<dbReference type="CDD" id="cd10845">
    <property type="entry name" value="DSRM_RNAse_III_family"/>
    <property type="match status" value="1"/>
</dbReference>
<feature type="region of interest" description="Disordered" evidence="3">
    <location>
        <begin position="317"/>
        <end position="336"/>
    </location>
</feature>
<dbReference type="GO" id="GO:0003725">
    <property type="term" value="F:double-stranded RNA binding"/>
    <property type="evidence" value="ECO:0007669"/>
    <property type="project" value="TreeGrafter"/>
</dbReference>
<feature type="domain" description="DRBM" evidence="4">
    <location>
        <begin position="3"/>
        <end position="70"/>
    </location>
</feature>
<protein>
    <recommendedName>
        <fullName evidence="4">DRBM domain-containing protein</fullName>
    </recommendedName>
</protein>
<proteinExistence type="predicted"/>
<evidence type="ECO:0000256" key="3">
    <source>
        <dbReference type="SAM" id="MobiDB-lite"/>
    </source>
</evidence>
<comment type="caution">
    <text evidence="5">The sequence shown here is derived from an EMBL/GenBank/DDBJ whole genome shotgun (WGS) entry which is preliminary data.</text>
</comment>
<dbReference type="InterPro" id="IPR051247">
    <property type="entry name" value="RLC_Component"/>
</dbReference>
<dbReference type="GO" id="GO:0030422">
    <property type="term" value="P:siRNA processing"/>
    <property type="evidence" value="ECO:0007669"/>
    <property type="project" value="TreeGrafter"/>
</dbReference>
<dbReference type="GO" id="GO:0016442">
    <property type="term" value="C:RISC complex"/>
    <property type="evidence" value="ECO:0007669"/>
    <property type="project" value="TreeGrafter"/>
</dbReference>